<dbReference type="Proteomes" id="UP000670475">
    <property type="component" value="Unassembled WGS sequence"/>
</dbReference>
<comment type="caution">
    <text evidence="4">The sequence shown here is derived from an EMBL/GenBank/DDBJ whole genome shotgun (WGS) entry which is preliminary data.</text>
</comment>
<dbReference type="InterPro" id="IPR036396">
    <property type="entry name" value="Cyt_P450_sf"/>
</dbReference>
<gene>
    <name evidence="4" type="ORF">JFN87_18865</name>
</gene>
<sequence>MSSTTAALDHGGAPGPARGDAPRLACPALHESGFSVPDARHAPPHGPRLRPVTLGGGLRAWAAEDAATARAVLSDPRLTNDVREVGPVQGFPALHYPDDFFARTPQLLAASGARHRRMRSLLTPYFTAAATAHSAARIGESTSELLRALPAHERIDIVADLALPIADAAAGEVLGLPPHQRRAAVRAVIDAGTTGPGTPRETAAQRAFTRSVLHVVGAARGATRPTPASALLRAHADGLLTNEELTGMVGMLLVGTLDSLTTVVPAAVLTALDRPRLRDALRRGEDTTVPLTEEILRLNPAFQYGSWRFTREDCRIAGVDLPRGSVVVAALLRANLDAAAWPRPLSVDPGRPNPAGHLTFGHGPHYCLGAGLGRRVVHSVLTRLFARFPAISPVLRADELDWHGECLRRLRRLPVDTGAAART</sequence>
<protein>
    <submittedName>
        <fullName evidence="4">Cytochrome P450</fullName>
    </submittedName>
</protein>
<dbReference type="InterPro" id="IPR017972">
    <property type="entry name" value="Cyt_P450_CS"/>
</dbReference>
<dbReference type="SUPFAM" id="SSF48264">
    <property type="entry name" value="Cytochrome P450"/>
    <property type="match status" value="1"/>
</dbReference>
<evidence type="ECO:0000256" key="3">
    <source>
        <dbReference type="SAM" id="MobiDB-lite"/>
    </source>
</evidence>
<dbReference type="PRINTS" id="PR00359">
    <property type="entry name" value="BP450"/>
</dbReference>
<dbReference type="PANTHER" id="PTHR46696">
    <property type="entry name" value="P450, PUTATIVE (EUROFUNG)-RELATED"/>
    <property type="match status" value="1"/>
</dbReference>
<keyword evidence="2" id="KW-0349">Heme</keyword>
<organism evidence="4 5">
    <name type="scientific">Streptomyces montanisoli</name>
    <dbReference type="NCBI Taxonomy" id="2798581"/>
    <lineage>
        <taxon>Bacteria</taxon>
        <taxon>Bacillati</taxon>
        <taxon>Actinomycetota</taxon>
        <taxon>Actinomycetes</taxon>
        <taxon>Kitasatosporales</taxon>
        <taxon>Streptomycetaceae</taxon>
        <taxon>Streptomyces</taxon>
    </lineage>
</organism>
<dbReference type="PANTHER" id="PTHR46696:SF1">
    <property type="entry name" value="CYTOCHROME P450 YJIB-RELATED"/>
    <property type="match status" value="1"/>
</dbReference>
<keyword evidence="2" id="KW-0560">Oxidoreductase</keyword>
<dbReference type="InterPro" id="IPR001128">
    <property type="entry name" value="Cyt_P450"/>
</dbReference>
<keyword evidence="5" id="KW-1185">Reference proteome</keyword>
<accession>A0A940RYT9</accession>
<evidence type="ECO:0000256" key="2">
    <source>
        <dbReference type="RuleBase" id="RU000461"/>
    </source>
</evidence>
<feature type="region of interest" description="Disordered" evidence="3">
    <location>
        <begin position="1"/>
        <end position="24"/>
    </location>
</feature>
<name>A0A940RYT9_9ACTN</name>
<dbReference type="InterPro" id="IPR002397">
    <property type="entry name" value="Cyt_P450_B"/>
</dbReference>
<dbReference type="GO" id="GO:0005506">
    <property type="term" value="F:iron ion binding"/>
    <property type="evidence" value="ECO:0007669"/>
    <property type="project" value="InterPro"/>
</dbReference>
<feature type="compositionally biased region" description="Low complexity" evidence="3">
    <location>
        <begin position="15"/>
        <end position="24"/>
    </location>
</feature>
<dbReference type="EMBL" id="JAGIQL010000076">
    <property type="protein sequence ID" value="MBP0459548.1"/>
    <property type="molecule type" value="Genomic_DNA"/>
</dbReference>
<dbReference type="GO" id="GO:0004497">
    <property type="term" value="F:monooxygenase activity"/>
    <property type="evidence" value="ECO:0007669"/>
    <property type="project" value="UniProtKB-KW"/>
</dbReference>
<dbReference type="Pfam" id="PF00067">
    <property type="entry name" value="p450"/>
    <property type="match status" value="1"/>
</dbReference>
<keyword evidence="2" id="KW-0503">Monooxygenase</keyword>
<evidence type="ECO:0000313" key="4">
    <source>
        <dbReference type="EMBL" id="MBP0459548.1"/>
    </source>
</evidence>
<dbReference type="PROSITE" id="PS00086">
    <property type="entry name" value="CYTOCHROME_P450"/>
    <property type="match status" value="1"/>
</dbReference>
<evidence type="ECO:0000313" key="5">
    <source>
        <dbReference type="Proteomes" id="UP000670475"/>
    </source>
</evidence>
<keyword evidence="2" id="KW-0479">Metal-binding</keyword>
<evidence type="ECO:0000256" key="1">
    <source>
        <dbReference type="ARBA" id="ARBA00010617"/>
    </source>
</evidence>
<reference evidence="4" key="1">
    <citation type="submission" date="2021-03" db="EMBL/GenBank/DDBJ databases">
        <title>Whole genome sequence of Streptomyces bomunensis MMS17-BM035.</title>
        <authorList>
            <person name="Lee J.H."/>
        </authorList>
    </citation>
    <scope>NUCLEOTIDE SEQUENCE</scope>
    <source>
        <strain evidence="4">MMS17-BM035</strain>
    </source>
</reference>
<dbReference type="RefSeq" id="WP_209341481.1">
    <property type="nucleotide sequence ID" value="NZ_JAGIQL010000076.1"/>
</dbReference>
<dbReference type="Gene3D" id="1.10.630.10">
    <property type="entry name" value="Cytochrome P450"/>
    <property type="match status" value="1"/>
</dbReference>
<keyword evidence="2" id="KW-0408">Iron</keyword>
<dbReference type="GO" id="GO:0016705">
    <property type="term" value="F:oxidoreductase activity, acting on paired donors, with incorporation or reduction of molecular oxygen"/>
    <property type="evidence" value="ECO:0007669"/>
    <property type="project" value="InterPro"/>
</dbReference>
<dbReference type="GO" id="GO:0020037">
    <property type="term" value="F:heme binding"/>
    <property type="evidence" value="ECO:0007669"/>
    <property type="project" value="InterPro"/>
</dbReference>
<proteinExistence type="inferred from homology"/>
<dbReference type="AlphaFoldDB" id="A0A940RYT9"/>
<comment type="similarity">
    <text evidence="1 2">Belongs to the cytochrome P450 family.</text>
</comment>